<dbReference type="Proteomes" id="UP001153069">
    <property type="component" value="Unassembled WGS sequence"/>
</dbReference>
<comment type="caution">
    <text evidence="7">The sequence shown here is derived from an EMBL/GenBank/DDBJ whole genome shotgun (WGS) entry which is preliminary data.</text>
</comment>
<name>A0A9N8DEV7_9STRA</name>
<dbReference type="PANTHER" id="PTHR24276">
    <property type="entry name" value="POLYSERASE-RELATED"/>
    <property type="match status" value="1"/>
</dbReference>
<dbReference type="EMBL" id="CAICTM010000106">
    <property type="protein sequence ID" value="CAB9501399.1"/>
    <property type="molecule type" value="Genomic_DNA"/>
</dbReference>
<keyword evidence="4" id="KW-0378">Hydrolase</keyword>
<dbReference type="InterPro" id="IPR033116">
    <property type="entry name" value="TRYPSIN_SER"/>
</dbReference>
<organism evidence="7 8">
    <name type="scientific">Seminavis robusta</name>
    <dbReference type="NCBI Taxonomy" id="568900"/>
    <lineage>
        <taxon>Eukaryota</taxon>
        <taxon>Sar</taxon>
        <taxon>Stramenopiles</taxon>
        <taxon>Ochrophyta</taxon>
        <taxon>Bacillariophyta</taxon>
        <taxon>Bacillariophyceae</taxon>
        <taxon>Bacillariophycidae</taxon>
        <taxon>Naviculales</taxon>
        <taxon>Naviculaceae</taxon>
        <taxon>Seminavis</taxon>
    </lineage>
</organism>
<feature type="chain" id="PRO_5040397354" evidence="5">
    <location>
        <begin position="24"/>
        <end position="312"/>
    </location>
</feature>
<dbReference type="OrthoDB" id="5565075at2759"/>
<proteinExistence type="inferred from homology"/>
<dbReference type="InterPro" id="IPR050430">
    <property type="entry name" value="Peptidase_S1"/>
</dbReference>
<dbReference type="PRINTS" id="PR00722">
    <property type="entry name" value="CHYMOTRYPSIN"/>
</dbReference>
<dbReference type="PROSITE" id="PS50240">
    <property type="entry name" value="TRYPSIN_DOM"/>
    <property type="match status" value="1"/>
</dbReference>
<dbReference type="InterPro" id="IPR018114">
    <property type="entry name" value="TRYPSIN_HIS"/>
</dbReference>
<gene>
    <name evidence="7" type="ORF">SEMRO_107_G054000.1</name>
</gene>
<protein>
    <submittedName>
        <fullName evidence="7">Chymotrypsin-like elastase family member 1</fullName>
    </submittedName>
</protein>
<keyword evidence="5" id="KW-0732">Signal</keyword>
<dbReference type="GO" id="GO:0006508">
    <property type="term" value="P:proteolysis"/>
    <property type="evidence" value="ECO:0007669"/>
    <property type="project" value="UniProtKB-KW"/>
</dbReference>
<feature type="signal peptide" evidence="5">
    <location>
        <begin position="1"/>
        <end position="23"/>
    </location>
</feature>
<dbReference type="InterPro" id="IPR043504">
    <property type="entry name" value="Peptidase_S1_PA_chymotrypsin"/>
</dbReference>
<reference evidence="7" key="1">
    <citation type="submission" date="2020-06" db="EMBL/GenBank/DDBJ databases">
        <authorList>
            <consortium name="Plant Systems Biology data submission"/>
        </authorList>
    </citation>
    <scope>NUCLEOTIDE SEQUENCE</scope>
    <source>
        <strain evidence="7">D6</strain>
    </source>
</reference>
<keyword evidence="4" id="KW-0645">Protease</keyword>
<evidence type="ECO:0000256" key="5">
    <source>
        <dbReference type="SAM" id="SignalP"/>
    </source>
</evidence>
<evidence type="ECO:0000256" key="1">
    <source>
        <dbReference type="ARBA" id="ARBA00007664"/>
    </source>
</evidence>
<dbReference type="FunFam" id="2.40.10.10:FF:000068">
    <property type="entry name" value="transmembrane protease serine 2"/>
    <property type="match status" value="1"/>
</dbReference>
<dbReference type="InterPro" id="IPR001254">
    <property type="entry name" value="Trypsin_dom"/>
</dbReference>
<evidence type="ECO:0000256" key="3">
    <source>
        <dbReference type="ARBA" id="ARBA00023157"/>
    </source>
</evidence>
<feature type="domain" description="Peptidase S1" evidence="6">
    <location>
        <begin position="61"/>
        <end position="275"/>
    </location>
</feature>
<accession>A0A9N8DEV7</accession>
<sequence length="312" mass="32777">MSHLSYRLLVATTIVLSWSACDSQNVATNSSIPSSSHVRKLRSDRQWTEETGMVFKEGPFIVNGGDANTAETPWFVHFGNGACGASLISKTRVLTAAHCVRSGAPATVRVGATTQSDGTEIRVRCVKKHPNYDNFVTNDIAIIKLASEAPTDSFIAINTDAGNPSLGEQMTAIGLGRTSSNGGVASRLLAINVNYVDPGTCNIAYGGGVDSNFHLCATTNGNGVCNGDSGGPLYDSAFAQVGVVSFGSSGGCGTGVPDGYTRVSHYSQWIQEQLTDDSCDGCSIYPTCAQIFNSVVSAVTNAARYMFRGDIE</sequence>
<keyword evidence="3" id="KW-1015">Disulfide bond</keyword>
<dbReference type="PROSITE" id="PS00134">
    <property type="entry name" value="TRYPSIN_HIS"/>
    <property type="match status" value="1"/>
</dbReference>
<evidence type="ECO:0000313" key="7">
    <source>
        <dbReference type="EMBL" id="CAB9501399.1"/>
    </source>
</evidence>
<dbReference type="Pfam" id="PF00089">
    <property type="entry name" value="Trypsin"/>
    <property type="match status" value="1"/>
</dbReference>
<dbReference type="InterPro" id="IPR009003">
    <property type="entry name" value="Peptidase_S1_PA"/>
</dbReference>
<dbReference type="Gene3D" id="2.40.10.10">
    <property type="entry name" value="Trypsin-like serine proteases"/>
    <property type="match status" value="1"/>
</dbReference>
<evidence type="ECO:0000256" key="4">
    <source>
        <dbReference type="RuleBase" id="RU363034"/>
    </source>
</evidence>
<evidence type="ECO:0000313" key="8">
    <source>
        <dbReference type="Proteomes" id="UP001153069"/>
    </source>
</evidence>
<dbReference type="SUPFAM" id="SSF50494">
    <property type="entry name" value="Trypsin-like serine proteases"/>
    <property type="match status" value="1"/>
</dbReference>
<dbReference type="PROSITE" id="PS51257">
    <property type="entry name" value="PROKAR_LIPOPROTEIN"/>
    <property type="match status" value="1"/>
</dbReference>
<keyword evidence="4" id="KW-0720">Serine protease</keyword>
<evidence type="ECO:0000259" key="6">
    <source>
        <dbReference type="PROSITE" id="PS50240"/>
    </source>
</evidence>
<keyword evidence="2" id="KW-0843">Virulence</keyword>
<keyword evidence="8" id="KW-1185">Reference proteome</keyword>
<dbReference type="PANTHER" id="PTHR24276:SF91">
    <property type="entry name" value="AT26814P-RELATED"/>
    <property type="match status" value="1"/>
</dbReference>
<dbReference type="GO" id="GO:0004252">
    <property type="term" value="F:serine-type endopeptidase activity"/>
    <property type="evidence" value="ECO:0007669"/>
    <property type="project" value="InterPro"/>
</dbReference>
<dbReference type="CDD" id="cd00190">
    <property type="entry name" value="Tryp_SPc"/>
    <property type="match status" value="1"/>
</dbReference>
<dbReference type="PROSITE" id="PS00135">
    <property type="entry name" value="TRYPSIN_SER"/>
    <property type="match status" value="1"/>
</dbReference>
<dbReference type="InterPro" id="IPR001314">
    <property type="entry name" value="Peptidase_S1A"/>
</dbReference>
<comment type="similarity">
    <text evidence="1">Belongs to the peptidase S1 family.</text>
</comment>
<dbReference type="AlphaFoldDB" id="A0A9N8DEV7"/>
<evidence type="ECO:0000256" key="2">
    <source>
        <dbReference type="ARBA" id="ARBA00023026"/>
    </source>
</evidence>
<dbReference type="SMART" id="SM00020">
    <property type="entry name" value="Tryp_SPc"/>
    <property type="match status" value="1"/>
</dbReference>